<proteinExistence type="inferred from homology"/>
<dbReference type="PANTHER" id="PTHR41251">
    <property type="entry name" value="NON-HOMOLOGOUS END JOINING PROTEIN KU"/>
    <property type="match status" value="1"/>
</dbReference>
<organism evidence="6 7">
    <name type="scientific">Mycobacterium kansasii</name>
    <dbReference type="NCBI Taxonomy" id="1768"/>
    <lineage>
        <taxon>Bacteria</taxon>
        <taxon>Bacillati</taxon>
        <taxon>Actinomycetota</taxon>
        <taxon>Actinomycetes</taxon>
        <taxon>Mycobacteriales</taxon>
        <taxon>Mycobacteriaceae</taxon>
        <taxon>Mycobacterium</taxon>
    </lineage>
</organism>
<keyword evidence="1 3" id="KW-0238">DNA-binding</keyword>
<dbReference type="Gene3D" id="2.40.290.10">
    <property type="match status" value="1"/>
</dbReference>
<dbReference type="PANTHER" id="PTHR41251:SF1">
    <property type="entry name" value="NON-HOMOLOGOUS END JOINING PROTEIN KU"/>
    <property type="match status" value="1"/>
</dbReference>
<dbReference type="GO" id="GO:0006303">
    <property type="term" value="P:double-strand break repair via nonhomologous end joining"/>
    <property type="evidence" value="ECO:0007669"/>
    <property type="project" value="UniProtKB-UniRule"/>
</dbReference>
<dbReference type="Pfam" id="PF02735">
    <property type="entry name" value="Ku"/>
    <property type="match status" value="1"/>
</dbReference>
<dbReference type="InterPro" id="IPR009187">
    <property type="entry name" value="Prok_Ku"/>
</dbReference>
<evidence type="ECO:0000313" key="6">
    <source>
        <dbReference type="EMBL" id="OOK79954.1"/>
    </source>
</evidence>
<name>A0A1V3XL61_MYCKA</name>
<protein>
    <recommendedName>
        <fullName evidence="3">Non-homologous end joining protein Ku</fullName>
    </recommendedName>
</protein>
<reference evidence="6 7" key="1">
    <citation type="submission" date="2017-02" db="EMBL/GenBank/DDBJ databases">
        <title>Complete genome sequences of Mycobacterium kansasii strains isolated from rhesus macaques.</title>
        <authorList>
            <person name="Panda A."/>
            <person name="Nagaraj S."/>
            <person name="Zhao X."/>
            <person name="Tettelin H."/>
            <person name="Detolla L.J."/>
        </authorList>
    </citation>
    <scope>NUCLEOTIDE SEQUENCE [LARGE SCALE GENOMIC DNA]</scope>
    <source>
        <strain evidence="6 7">11-3469</strain>
    </source>
</reference>
<comment type="subunit">
    <text evidence="3">Homodimer. Interacts with LigD.</text>
</comment>
<sequence>MRSIWKGSIAFGLVNVPVKVYSATEDHDIKFHQVHAKDNGRIRYKRVCEVCGEVVEYGDLARAYESDDGQMVIITDDDIATLPEERSREIEVLEFVPANEVDPMMFDRSYFLEPDSKSSKSYVLLAKTLAESDRMAIVHFTLRNKTRLAALRVKDFGKRDVMVVHTLLWPDEIRDPDFPVLDKKVEIKPAELKMAGQVVESMAEEFNPDRYRDTYQEQLQELIDAKLEGGEAFTTEEQPTELDETEDVSDLLAKLEASVKARSGEKKPPVAKVAKKTPAKKTPARKKAPRNKRPSPDPGGRCWPMLVVLPRGVSREVPPIWTNSSRAEPATGQHSGLGSLRRSFR</sequence>
<dbReference type="PIRSF" id="PIRSF006493">
    <property type="entry name" value="Prok_Ku"/>
    <property type="match status" value="1"/>
</dbReference>
<keyword evidence="3" id="KW-0227">DNA damage</keyword>
<dbReference type="NCBIfam" id="TIGR02772">
    <property type="entry name" value="Ku_bact"/>
    <property type="match status" value="1"/>
</dbReference>
<feature type="compositionally biased region" description="Basic residues" evidence="4">
    <location>
        <begin position="273"/>
        <end position="293"/>
    </location>
</feature>
<dbReference type="SUPFAM" id="SSF100939">
    <property type="entry name" value="SPOC domain-like"/>
    <property type="match status" value="1"/>
</dbReference>
<feature type="region of interest" description="Disordered" evidence="4">
    <location>
        <begin position="259"/>
        <end position="303"/>
    </location>
</feature>
<dbReference type="FunFam" id="2.40.290.10:FF:000004">
    <property type="entry name" value="Non-homologous end joining protein Ku"/>
    <property type="match status" value="1"/>
</dbReference>
<comment type="similarity">
    <text evidence="3">Belongs to the prokaryotic Ku family.</text>
</comment>
<dbReference type="AlphaFoldDB" id="A0A1V3XL61"/>
<comment type="caution">
    <text evidence="6">The sequence shown here is derived from an EMBL/GenBank/DDBJ whole genome shotgun (WGS) entry which is preliminary data.</text>
</comment>
<dbReference type="Proteomes" id="UP000188532">
    <property type="component" value="Unassembled WGS sequence"/>
</dbReference>
<comment type="function">
    <text evidence="3">With LigD forms a non-homologous end joining (NHEJ) DNA repair enzyme, which repairs dsDNA breaks with reduced fidelity. Binds linear dsDNA with 5'- and 3'- overhangs but not closed circular dsDNA nor ssDNA. Recruits and stimulates the ligase activity of LigD.</text>
</comment>
<dbReference type="HAMAP" id="MF_01875">
    <property type="entry name" value="Prokaryotic_Ku"/>
    <property type="match status" value="1"/>
</dbReference>
<dbReference type="GO" id="GO:0003690">
    <property type="term" value="F:double-stranded DNA binding"/>
    <property type="evidence" value="ECO:0007669"/>
    <property type="project" value="UniProtKB-UniRule"/>
</dbReference>
<evidence type="ECO:0000256" key="3">
    <source>
        <dbReference type="HAMAP-Rule" id="MF_01875"/>
    </source>
</evidence>
<feature type="compositionally biased region" description="Polar residues" evidence="4">
    <location>
        <begin position="321"/>
        <end position="336"/>
    </location>
</feature>
<evidence type="ECO:0000256" key="4">
    <source>
        <dbReference type="SAM" id="MobiDB-lite"/>
    </source>
</evidence>
<evidence type="ECO:0000313" key="7">
    <source>
        <dbReference type="Proteomes" id="UP000188532"/>
    </source>
</evidence>
<feature type="domain" description="Ku" evidence="5">
    <location>
        <begin position="52"/>
        <end position="184"/>
    </location>
</feature>
<dbReference type="STRING" id="1768.B1T50_09195"/>
<feature type="compositionally biased region" description="Basic and acidic residues" evidence="4">
    <location>
        <begin position="259"/>
        <end position="268"/>
    </location>
</feature>
<dbReference type="CDD" id="cd00789">
    <property type="entry name" value="KU_like"/>
    <property type="match status" value="1"/>
</dbReference>
<dbReference type="InterPro" id="IPR016194">
    <property type="entry name" value="SPOC-like_C_dom_sf"/>
</dbReference>
<accession>A0A1V3XL61</accession>
<dbReference type="GO" id="GO:0006310">
    <property type="term" value="P:DNA recombination"/>
    <property type="evidence" value="ECO:0007669"/>
    <property type="project" value="UniProtKB-KW"/>
</dbReference>
<feature type="region of interest" description="Disordered" evidence="4">
    <location>
        <begin position="321"/>
        <end position="345"/>
    </location>
</feature>
<evidence type="ECO:0000256" key="1">
    <source>
        <dbReference type="ARBA" id="ARBA00023125"/>
    </source>
</evidence>
<dbReference type="InterPro" id="IPR006164">
    <property type="entry name" value="DNA_bd_Ku70/Ku80"/>
</dbReference>
<dbReference type="SMART" id="SM00559">
    <property type="entry name" value="Ku78"/>
    <property type="match status" value="1"/>
</dbReference>
<keyword evidence="2 3" id="KW-0233">DNA recombination</keyword>
<evidence type="ECO:0000259" key="5">
    <source>
        <dbReference type="SMART" id="SM00559"/>
    </source>
</evidence>
<evidence type="ECO:0000256" key="2">
    <source>
        <dbReference type="ARBA" id="ARBA00023172"/>
    </source>
</evidence>
<dbReference type="EMBL" id="MVBN01000002">
    <property type="protein sequence ID" value="OOK79954.1"/>
    <property type="molecule type" value="Genomic_DNA"/>
</dbReference>
<keyword evidence="3" id="KW-0234">DNA repair</keyword>
<gene>
    <name evidence="3" type="primary">ku</name>
    <name evidence="6" type="ORF">BZL29_2910</name>
</gene>